<dbReference type="EMBL" id="DVHK01000002">
    <property type="protein sequence ID" value="HIR66448.1"/>
    <property type="molecule type" value="Genomic_DNA"/>
</dbReference>
<organism evidence="2 3">
    <name type="scientific">Candidatus Coproplasma avicola</name>
    <dbReference type="NCBI Taxonomy" id="2840744"/>
    <lineage>
        <taxon>Bacteria</taxon>
        <taxon>Bacillati</taxon>
        <taxon>Bacillota</taxon>
        <taxon>Clostridia</taxon>
        <taxon>Eubacteriales</taxon>
        <taxon>Candidatus Coproplasma</taxon>
    </lineage>
</organism>
<reference evidence="2" key="1">
    <citation type="submission" date="2020-10" db="EMBL/GenBank/DDBJ databases">
        <authorList>
            <person name="Gilroy R."/>
        </authorList>
    </citation>
    <scope>NUCLEOTIDE SEQUENCE</scope>
    <source>
        <strain evidence="2">ChiW16-3235</strain>
    </source>
</reference>
<comment type="caution">
    <text evidence="2">The sequence shown here is derived from an EMBL/GenBank/DDBJ whole genome shotgun (WGS) entry which is preliminary data.</text>
</comment>
<keyword evidence="1" id="KW-1133">Transmembrane helix</keyword>
<keyword evidence="1" id="KW-0812">Transmembrane</keyword>
<feature type="transmembrane region" description="Helical" evidence="1">
    <location>
        <begin position="120"/>
        <end position="143"/>
    </location>
</feature>
<sequence length="199" mass="21718">MKAENFCRELPQGYKEVYRIDAKSRKWSIIFTVGSFIMALAIILPCLVAVDFGGAGWSSTDIYIAAAVLIVSIVVYIIAHELTHGIAYKALTGSKLTFGISLTVAFCGVPDIYVNRKTALIALLAPFTVFSVVFCALAAWLYFVNPVYYGVAIILLGLHFGGCIGDLFTAILLIFKLKNGALLMRDTGPEQTFYLPEVS</sequence>
<feature type="transmembrane region" description="Helical" evidence="1">
    <location>
        <begin position="149"/>
        <end position="175"/>
    </location>
</feature>
<dbReference type="Proteomes" id="UP000823913">
    <property type="component" value="Unassembled WGS sequence"/>
</dbReference>
<name>A0A9D1E4M0_9FIRM</name>
<feature type="transmembrane region" description="Helical" evidence="1">
    <location>
        <begin position="29"/>
        <end position="50"/>
    </location>
</feature>
<dbReference type="AlphaFoldDB" id="A0A9D1E4M0"/>
<reference evidence="2" key="2">
    <citation type="journal article" date="2021" name="PeerJ">
        <title>Extensive microbial diversity within the chicken gut microbiome revealed by metagenomics and culture.</title>
        <authorList>
            <person name="Gilroy R."/>
            <person name="Ravi A."/>
            <person name="Getino M."/>
            <person name="Pursley I."/>
            <person name="Horton D.L."/>
            <person name="Alikhan N.F."/>
            <person name="Baker D."/>
            <person name="Gharbi K."/>
            <person name="Hall N."/>
            <person name="Watson M."/>
            <person name="Adriaenssens E.M."/>
            <person name="Foster-Nyarko E."/>
            <person name="Jarju S."/>
            <person name="Secka A."/>
            <person name="Antonio M."/>
            <person name="Oren A."/>
            <person name="Chaudhuri R.R."/>
            <person name="La Ragione R."/>
            <person name="Hildebrand F."/>
            <person name="Pallen M.J."/>
        </authorList>
    </citation>
    <scope>NUCLEOTIDE SEQUENCE</scope>
    <source>
        <strain evidence="2">ChiW16-3235</strain>
    </source>
</reference>
<protein>
    <submittedName>
        <fullName evidence="2">DUF3267 domain-containing protein</fullName>
    </submittedName>
</protein>
<evidence type="ECO:0000256" key="1">
    <source>
        <dbReference type="SAM" id="Phobius"/>
    </source>
</evidence>
<evidence type="ECO:0000313" key="3">
    <source>
        <dbReference type="Proteomes" id="UP000823913"/>
    </source>
</evidence>
<feature type="transmembrane region" description="Helical" evidence="1">
    <location>
        <begin position="62"/>
        <end position="79"/>
    </location>
</feature>
<dbReference type="InterPro" id="IPR021683">
    <property type="entry name" value="DUF3267"/>
</dbReference>
<gene>
    <name evidence="2" type="ORF">IAB94_00190</name>
</gene>
<accession>A0A9D1E4M0</accession>
<dbReference type="Pfam" id="PF11667">
    <property type="entry name" value="DUF3267"/>
    <property type="match status" value="1"/>
</dbReference>
<evidence type="ECO:0000313" key="2">
    <source>
        <dbReference type="EMBL" id="HIR66448.1"/>
    </source>
</evidence>
<proteinExistence type="predicted"/>
<keyword evidence="1" id="KW-0472">Membrane</keyword>